<gene>
    <name evidence="1" type="ORF">O3G_MSEX004251</name>
</gene>
<reference evidence="1" key="1">
    <citation type="journal article" date="2016" name="Insect Biochem. Mol. Biol.">
        <title>Multifaceted biological insights from a draft genome sequence of the tobacco hornworm moth, Manduca sexta.</title>
        <authorList>
            <person name="Kanost M.R."/>
            <person name="Arrese E.L."/>
            <person name="Cao X."/>
            <person name="Chen Y.R."/>
            <person name="Chellapilla S."/>
            <person name="Goldsmith M.R."/>
            <person name="Grosse-Wilde E."/>
            <person name="Heckel D.G."/>
            <person name="Herndon N."/>
            <person name="Jiang H."/>
            <person name="Papanicolaou A."/>
            <person name="Qu J."/>
            <person name="Soulages J.L."/>
            <person name="Vogel H."/>
            <person name="Walters J."/>
            <person name="Waterhouse R.M."/>
            <person name="Ahn S.J."/>
            <person name="Almeida F.C."/>
            <person name="An C."/>
            <person name="Aqrawi P."/>
            <person name="Bretschneider A."/>
            <person name="Bryant W.B."/>
            <person name="Bucks S."/>
            <person name="Chao H."/>
            <person name="Chevignon G."/>
            <person name="Christen J.M."/>
            <person name="Clarke D.F."/>
            <person name="Dittmer N.T."/>
            <person name="Ferguson L.C.F."/>
            <person name="Garavelou S."/>
            <person name="Gordon K.H.J."/>
            <person name="Gunaratna R.T."/>
            <person name="Han Y."/>
            <person name="Hauser F."/>
            <person name="He Y."/>
            <person name="Heidel-Fischer H."/>
            <person name="Hirsh A."/>
            <person name="Hu Y."/>
            <person name="Jiang H."/>
            <person name="Kalra D."/>
            <person name="Klinner C."/>
            <person name="Konig C."/>
            <person name="Kovar C."/>
            <person name="Kroll A.R."/>
            <person name="Kuwar S.S."/>
            <person name="Lee S.L."/>
            <person name="Lehman R."/>
            <person name="Li K."/>
            <person name="Li Z."/>
            <person name="Liang H."/>
            <person name="Lovelace S."/>
            <person name="Lu Z."/>
            <person name="Mansfield J.H."/>
            <person name="McCulloch K.J."/>
            <person name="Mathew T."/>
            <person name="Morton B."/>
            <person name="Muzny D.M."/>
            <person name="Neunemann D."/>
            <person name="Ongeri F."/>
            <person name="Pauchet Y."/>
            <person name="Pu L.L."/>
            <person name="Pyrousis I."/>
            <person name="Rao X.J."/>
            <person name="Redding A."/>
            <person name="Roesel C."/>
            <person name="Sanchez-Gracia A."/>
            <person name="Schaack S."/>
            <person name="Shukla A."/>
            <person name="Tetreau G."/>
            <person name="Wang Y."/>
            <person name="Xiong G.H."/>
            <person name="Traut W."/>
            <person name="Walsh T.K."/>
            <person name="Worley K.C."/>
            <person name="Wu D."/>
            <person name="Wu W."/>
            <person name="Wu Y.Q."/>
            <person name="Zhang X."/>
            <person name="Zou Z."/>
            <person name="Zucker H."/>
            <person name="Briscoe A.D."/>
            <person name="Burmester T."/>
            <person name="Clem R.J."/>
            <person name="Feyereisen R."/>
            <person name="Grimmelikhuijzen C.J.P."/>
            <person name="Hamodrakas S.J."/>
            <person name="Hansson B.S."/>
            <person name="Huguet E."/>
            <person name="Jermiin L.S."/>
            <person name="Lan Q."/>
            <person name="Lehman H.K."/>
            <person name="Lorenzen M."/>
            <person name="Merzendorfer H."/>
            <person name="Michalopoulos I."/>
            <person name="Morton D.B."/>
            <person name="Muthukrishnan S."/>
            <person name="Oakeshott J.G."/>
            <person name="Palmer W."/>
            <person name="Park Y."/>
            <person name="Passarelli A.L."/>
            <person name="Rozas J."/>
            <person name="Schwartz L.M."/>
            <person name="Smith W."/>
            <person name="Southgate A."/>
            <person name="Vilcinskas A."/>
            <person name="Vogt R."/>
            <person name="Wang P."/>
            <person name="Werren J."/>
            <person name="Yu X.Q."/>
            <person name="Zhou J.J."/>
            <person name="Brown S.J."/>
            <person name="Scherer S.E."/>
            <person name="Richards S."/>
            <person name="Blissard G.W."/>
        </authorList>
    </citation>
    <scope>NUCLEOTIDE SEQUENCE</scope>
</reference>
<accession>A0A922CHG2</accession>
<comment type="caution">
    <text evidence="1">The sequence shown here is derived from an EMBL/GenBank/DDBJ whole genome shotgun (WGS) entry which is preliminary data.</text>
</comment>
<dbReference type="Proteomes" id="UP000791440">
    <property type="component" value="Unassembled WGS sequence"/>
</dbReference>
<sequence length="147" mass="15885">MRRCALCTANYADLGSGQGFIECVRSIRRVTHREPAGEVPVRTRRILQESVPQPAHEVWEATPPTALAKDRQLTSHRAAILRAAGGEDAHRDPHQGHAALREFVLMAVHGDHVTHDVEAAGGGMIHALRLPAVSAEPAVRPVPEVPA</sequence>
<reference evidence="1" key="2">
    <citation type="submission" date="2020-12" db="EMBL/GenBank/DDBJ databases">
        <authorList>
            <person name="Kanost M."/>
        </authorList>
    </citation>
    <scope>NUCLEOTIDE SEQUENCE</scope>
</reference>
<proteinExistence type="predicted"/>
<keyword evidence="2" id="KW-1185">Reference proteome</keyword>
<protein>
    <submittedName>
        <fullName evidence="1">Uncharacterized protein</fullName>
    </submittedName>
</protein>
<dbReference type="EMBL" id="JH668329">
    <property type="protein sequence ID" value="KAG6446059.1"/>
    <property type="molecule type" value="Genomic_DNA"/>
</dbReference>
<name>A0A922CHG2_MANSE</name>
<evidence type="ECO:0000313" key="2">
    <source>
        <dbReference type="Proteomes" id="UP000791440"/>
    </source>
</evidence>
<dbReference type="AlphaFoldDB" id="A0A922CHG2"/>
<organism evidence="1 2">
    <name type="scientific">Manduca sexta</name>
    <name type="common">Tobacco hawkmoth</name>
    <name type="synonym">Tobacco hornworm</name>
    <dbReference type="NCBI Taxonomy" id="7130"/>
    <lineage>
        <taxon>Eukaryota</taxon>
        <taxon>Metazoa</taxon>
        <taxon>Ecdysozoa</taxon>
        <taxon>Arthropoda</taxon>
        <taxon>Hexapoda</taxon>
        <taxon>Insecta</taxon>
        <taxon>Pterygota</taxon>
        <taxon>Neoptera</taxon>
        <taxon>Endopterygota</taxon>
        <taxon>Lepidoptera</taxon>
        <taxon>Glossata</taxon>
        <taxon>Ditrysia</taxon>
        <taxon>Bombycoidea</taxon>
        <taxon>Sphingidae</taxon>
        <taxon>Sphinginae</taxon>
        <taxon>Sphingini</taxon>
        <taxon>Manduca</taxon>
    </lineage>
</organism>
<evidence type="ECO:0000313" key="1">
    <source>
        <dbReference type="EMBL" id="KAG6446059.1"/>
    </source>
</evidence>